<keyword evidence="3" id="KW-1185">Reference proteome</keyword>
<reference evidence="2" key="1">
    <citation type="journal article" date="2023" name="G3 (Bethesda)">
        <title>A reference genome for the long-term kleptoplast-retaining sea slug Elysia crispata morphotype clarki.</title>
        <authorList>
            <person name="Eastman K.E."/>
            <person name="Pendleton A.L."/>
            <person name="Shaikh M.A."/>
            <person name="Suttiyut T."/>
            <person name="Ogas R."/>
            <person name="Tomko P."/>
            <person name="Gavelis G."/>
            <person name="Widhalm J.R."/>
            <person name="Wisecaver J.H."/>
        </authorList>
    </citation>
    <scope>NUCLEOTIDE SEQUENCE</scope>
    <source>
        <strain evidence="2">ECLA1</strain>
    </source>
</reference>
<protein>
    <recommendedName>
        <fullName evidence="1">Integrase catalytic domain-containing protein</fullName>
    </recommendedName>
</protein>
<sequence>MLRGKGTKSVVDVLKPILAKQGIPEELVADNNPFGSREMRRFAKDCDLKITTSSPHYLQSNGEAEHFVNNVKTILKKRKEDKTDPNLALLTYRNCPKRTAVFSYSVTDEQAAERLDNSDLYSSSQREGFATNA</sequence>
<comment type="caution">
    <text evidence="2">The sequence shown here is derived from an EMBL/GenBank/DDBJ whole genome shotgun (WGS) entry which is preliminary data.</text>
</comment>
<dbReference type="InterPro" id="IPR001584">
    <property type="entry name" value="Integrase_cat-core"/>
</dbReference>
<dbReference type="EMBL" id="JAWDGP010000953">
    <property type="protein sequence ID" value="KAK3795999.1"/>
    <property type="molecule type" value="Genomic_DNA"/>
</dbReference>
<dbReference type="Gene3D" id="3.30.420.10">
    <property type="entry name" value="Ribonuclease H-like superfamily/Ribonuclease H"/>
    <property type="match status" value="1"/>
</dbReference>
<dbReference type="AlphaFoldDB" id="A0AAE1AXQ7"/>
<evidence type="ECO:0000313" key="3">
    <source>
        <dbReference type="Proteomes" id="UP001283361"/>
    </source>
</evidence>
<evidence type="ECO:0000259" key="1">
    <source>
        <dbReference type="PROSITE" id="PS50994"/>
    </source>
</evidence>
<feature type="domain" description="Integrase catalytic" evidence="1">
    <location>
        <begin position="1"/>
        <end position="119"/>
    </location>
</feature>
<dbReference type="InterPro" id="IPR050951">
    <property type="entry name" value="Retrovirus_Pol_polyprotein"/>
</dbReference>
<dbReference type="GO" id="GO:0003676">
    <property type="term" value="F:nucleic acid binding"/>
    <property type="evidence" value="ECO:0007669"/>
    <property type="project" value="InterPro"/>
</dbReference>
<proteinExistence type="predicted"/>
<dbReference type="InterPro" id="IPR012337">
    <property type="entry name" value="RNaseH-like_sf"/>
</dbReference>
<accession>A0AAE1AXQ7</accession>
<gene>
    <name evidence="2" type="ORF">RRG08_035176</name>
</gene>
<dbReference type="SUPFAM" id="SSF53098">
    <property type="entry name" value="Ribonuclease H-like"/>
    <property type="match status" value="1"/>
</dbReference>
<evidence type="ECO:0000313" key="2">
    <source>
        <dbReference type="EMBL" id="KAK3795999.1"/>
    </source>
</evidence>
<dbReference type="PROSITE" id="PS50994">
    <property type="entry name" value="INTEGRASE"/>
    <property type="match status" value="1"/>
</dbReference>
<dbReference type="Proteomes" id="UP001283361">
    <property type="component" value="Unassembled WGS sequence"/>
</dbReference>
<dbReference type="InterPro" id="IPR036397">
    <property type="entry name" value="RNaseH_sf"/>
</dbReference>
<dbReference type="PANTHER" id="PTHR37984">
    <property type="entry name" value="PROTEIN CBG26694"/>
    <property type="match status" value="1"/>
</dbReference>
<dbReference type="GO" id="GO:0015074">
    <property type="term" value="P:DNA integration"/>
    <property type="evidence" value="ECO:0007669"/>
    <property type="project" value="InterPro"/>
</dbReference>
<name>A0AAE1AXQ7_9GAST</name>
<organism evidence="2 3">
    <name type="scientific">Elysia crispata</name>
    <name type="common">lettuce slug</name>
    <dbReference type="NCBI Taxonomy" id="231223"/>
    <lineage>
        <taxon>Eukaryota</taxon>
        <taxon>Metazoa</taxon>
        <taxon>Spiralia</taxon>
        <taxon>Lophotrochozoa</taxon>
        <taxon>Mollusca</taxon>
        <taxon>Gastropoda</taxon>
        <taxon>Heterobranchia</taxon>
        <taxon>Euthyneura</taxon>
        <taxon>Panpulmonata</taxon>
        <taxon>Sacoglossa</taxon>
        <taxon>Placobranchoidea</taxon>
        <taxon>Plakobranchidae</taxon>
        <taxon>Elysia</taxon>
    </lineage>
</organism>
<dbReference type="PANTHER" id="PTHR37984:SF5">
    <property type="entry name" value="PROTEIN NYNRIN-LIKE"/>
    <property type="match status" value="1"/>
</dbReference>